<keyword evidence="7" id="KW-0315">Glutamine amidotransferase</keyword>
<protein>
    <recommendedName>
        <fullName evidence="3">CTP synthase (glutamine hydrolyzing)</fullName>
        <ecNumber evidence="3">6.3.4.2</ecNumber>
    </recommendedName>
</protein>
<dbReference type="EMBL" id="CBLU010000005">
    <property type="protein sequence ID" value="CDG03630.1"/>
    <property type="molecule type" value="Genomic_DNA"/>
</dbReference>
<keyword evidence="4 11" id="KW-0436">Ligase</keyword>
<keyword evidence="8" id="KW-0665">Pyrimidine biosynthesis</keyword>
<comment type="pathway">
    <text evidence="1">Pyrimidine metabolism; CTP biosynthesis via de novo pathway; CTP from UDP: step 2/2.</text>
</comment>
<comment type="similarity">
    <text evidence="2">Belongs to the CTP synthase family.</text>
</comment>
<name>S6EQK9_LACLL</name>
<evidence type="ECO:0000256" key="5">
    <source>
        <dbReference type="ARBA" id="ARBA00022741"/>
    </source>
</evidence>
<evidence type="ECO:0000256" key="8">
    <source>
        <dbReference type="ARBA" id="ARBA00022975"/>
    </source>
</evidence>
<dbReference type="Pfam" id="PF00117">
    <property type="entry name" value="GATase"/>
    <property type="match status" value="1"/>
</dbReference>
<gene>
    <name evidence="11" type="primary">pyrG</name>
    <name evidence="11" type="ORF">O9U_10770</name>
</gene>
<dbReference type="Gene3D" id="3.40.50.880">
    <property type="match status" value="1"/>
</dbReference>
<evidence type="ECO:0000259" key="10">
    <source>
        <dbReference type="Pfam" id="PF00117"/>
    </source>
</evidence>
<dbReference type="GO" id="GO:0042802">
    <property type="term" value="F:identical protein binding"/>
    <property type="evidence" value="ECO:0007669"/>
    <property type="project" value="TreeGrafter"/>
</dbReference>
<dbReference type="GO" id="GO:0003883">
    <property type="term" value="F:CTP synthase activity"/>
    <property type="evidence" value="ECO:0007669"/>
    <property type="project" value="UniProtKB-EC"/>
</dbReference>
<dbReference type="PROSITE" id="PS51273">
    <property type="entry name" value="GATASE_TYPE_1"/>
    <property type="match status" value="1"/>
</dbReference>
<dbReference type="PANTHER" id="PTHR11550:SF0">
    <property type="entry name" value="CTP SYNTHASE-RELATED"/>
    <property type="match status" value="1"/>
</dbReference>
<evidence type="ECO:0000256" key="1">
    <source>
        <dbReference type="ARBA" id="ARBA00005171"/>
    </source>
</evidence>
<evidence type="ECO:0000256" key="9">
    <source>
        <dbReference type="ARBA" id="ARBA00047781"/>
    </source>
</evidence>
<keyword evidence="5" id="KW-0547">Nucleotide-binding</keyword>
<dbReference type="NCBIfam" id="NF003792">
    <property type="entry name" value="PRK05380.1"/>
    <property type="match status" value="1"/>
</dbReference>
<keyword evidence="6" id="KW-0067">ATP-binding</keyword>
<evidence type="ECO:0000256" key="3">
    <source>
        <dbReference type="ARBA" id="ARBA00012291"/>
    </source>
</evidence>
<evidence type="ECO:0000256" key="6">
    <source>
        <dbReference type="ARBA" id="ARBA00022840"/>
    </source>
</evidence>
<accession>S6EQK9</accession>
<dbReference type="EC" id="6.3.4.2" evidence="3"/>
<evidence type="ECO:0000313" key="11">
    <source>
        <dbReference type="EMBL" id="CDG03630.1"/>
    </source>
</evidence>
<dbReference type="GO" id="GO:0005829">
    <property type="term" value="C:cytosol"/>
    <property type="evidence" value="ECO:0007669"/>
    <property type="project" value="TreeGrafter"/>
</dbReference>
<feature type="domain" description="Glutamine amidotransferase" evidence="10">
    <location>
        <begin position="8"/>
        <end position="233"/>
    </location>
</feature>
<dbReference type="PANTHER" id="PTHR11550">
    <property type="entry name" value="CTP SYNTHASE"/>
    <property type="match status" value="1"/>
</dbReference>
<dbReference type="GO" id="GO:0005524">
    <property type="term" value="F:ATP binding"/>
    <property type="evidence" value="ECO:0007669"/>
    <property type="project" value="UniProtKB-KW"/>
</dbReference>
<dbReference type="FunFam" id="3.40.50.880:FF:000002">
    <property type="entry name" value="CTP synthase"/>
    <property type="match status" value="1"/>
</dbReference>
<dbReference type="InterPro" id="IPR004468">
    <property type="entry name" value="CTP_synthase"/>
</dbReference>
<comment type="catalytic activity">
    <reaction evidence="9">
        <text>UTP + L-glutamine + ATP + H2O = CTP + L-glutamate + ADP + phosphate + 2 H(+)</text>
        <dbReference type="Rhea" id="RHEA:26426"/>
        <dbReference type="ChEBI" id="CHEBI:15377"/>
        <dbReference type="ChEBI" id="CHEBI:15378"/>
        <dbReference type="ChEBI" id="CHEBI:29985"/>
        <dbReference type="ChEBI" id="CHEBI:30616"/>
        <dbReference type="ChEBI" id="CHEBI:37563"/>
        <dbReference type="ChEBI" id="CHEBI:43474"/>
        <dbReference type="ChEBI" id="CHEBI:46398"/>
        <dbReference type="ChEBI" id="CHEBI:58359"/>
        <dbReference type="ChEBI" id="CHEBI:456216"/>
        <dbReference type="EC" id="6.3.4.2"/>
    </reaction>
</comment>
<comment type="caution">
    <text evidence="11">The sequence shown here is derived from an EMBL/GenBank/DDBJ whole genome shotgun (WGS) entry which is preliminary data.</text>
</comment>
<evidence type="ECO:0000313" key="12">
    <source>
        <dbReference type="Proteomes" id="UP000015361"/>
    </source>
</evidence>
<dbReference type="CDD" id="cd01746">
    <property type="entry name" value="GATase1_CTP_Synthase"/>
    <property type="match status" value="1"/>
</dbReference>
<dbReference type="InterPro" id="IPR033828">
    <property type="entry name" value="GATase1_CTP_Synthase"/>
</dbReference>
<evidence type="ECO:0000256" key="4">
    <source>
        <dbReference type="ARBA" id="ARBA00022598"/>
    </source>
</evidence>
<evidence type="ECO:0000256" key="7">
    <source>
        <dbReference type="ARBA" id="ARBA00022962"/>
    </source>
</evidence>
<dbReference type="UniPathway" id="UPA00159">
    <property type="reaction ID" value="UER00277"/>
</dbReference>
<dbReference type="GO" id="GO:0019856">
    <property type="term" value="P:pyrimidine nucleobase biosynthetic process"/>
    <property type="evidence" value="ECO:0007669"/>
    <property type="project" value="TreeGrafter"/>
</dbReference>
<evidence type="ECO:0000256" key="2">
    <source>
        <dbReference type="ARBA" id="ARBA00007533"/>
    </source>
</evidence>
<dbReference type="InterPro" id="IPR029062">
    <property type="entry name" value="Class_I_gatase-like"/>
</dbReference>
<sequence length="240" mass="26829">MVGKYVELPDAYISVTEALKHAGYSSDAEVDINWVNANDVTDENVAELVGDAAGIIVPGGFGHRGTEGKIAAIKYARENDVPMLGICLGMQLTAVEFARNVLGLEGAHSFELDPETKYPVIDIMRDQVDVEDMGGTLRLGLYPAKLKNGSRAKAAYNDAEVVQRRHRHRYEFNNKFREDFEKAGFVFSGVSPDNRLVEIVELSDKKFFVACQYHPELQSRPNRPEELYTEFIRVAVENSK</sequence>
<organism evidence="11 12">
    <name type="scientific">Lactococcus lactis subsp. lactis A12</name>
    <dbReference type="NCBI Taxonomy" id="1137134"/>
    <lineage>
        <taxon>Bacteria</taxon>
        <taxon>Bacillati</taxon>
        <taxon>Bacillota</taxon>
        <taxon>Bacilli</taxon>
        <taxon>Lactobacillales</taxon>
        <taxon>Streptococcaceae</taxon>
        <taxon>Lactococcus</taxon>
    </lineage>
</organism>
<dbReference type="GO" id="GO:0044210">
    <property type="term" value="P:'de novo' CTP biosynthetic process"/>
    <property type="evidence" value="ECO:0007669"/>
    <property type="project" value="UniProtKB-UniPathway"/>
</dbReference>
<reference evidence="11 12" key="1">
    <citation type="journal article" date="2013" name="Appl. Environ. Microbiol.">
        <title>The Carbohydrate Metabolism Signature of Lactococcus lactis Strain A12 Reveals Its Sourdough Ecosystem Origin.</title>
        <authorList>
            <person name="Passerini D."/>
            <person name="Coddeville M."/>
            <person name="Le Bourgeois P."/>
            <person name="Loubiere P."/>
            <person name="Ritzenthaler P."/>
            <person name="Fontagne-Faucher C."/>
            <person name="Daveran-Mingot M.L."/>
            <person name="Cocaign-Bousquet M."/>
        </authorList>
    </citation>
    <scope>NUCLEOTIDE SEQUENCE [LARGE SCALE GENOMIC DNA]</scope>
    <source>
        <strain evidence="11 12">A12</strain>
    </source>
</reference>
<proteinExistence type="inferred from homology"/>
<dbReference type="AlphaFoldDB" id="S6EQK9"/>
<dbReference type="SUPFAM" id="SSF52317">
    <property type="entry name" value="Class I glutamine amidotransferase-like"/>
    <property type="match status" value="1"/>
</dbReference>
<dbReference type="Proteomes" id="UP000015361">
    <property type="component" value="Unassembled WGS sequence"/>
</dbReference>
<dbReference type="InterPro" id="IPR017926">
    <property type="entry name" value="GATASE"/>
</dbReference>